<feature type="transmembrane region" description="Helical" evidence="1">
    <location>
        <begin position="144"/>
        <end position="161"/>
    </location>
</feature>
<organism evidence="2 3">
    <name type="scientific">Mesoterricola silvestris</name>
    <dbReference type="NCBI Taxonomy" id="2927979"/>
    <lineage>
        <taxon>Bacteria</taxon>
        <taxon>Pseudomonadati</taxon>
        <taxon>Acidobacteriota</taxon>
        <taxon>Holophagae</taxon>
        <taxon>Holophagales</taxon>
        <taxon>Holophagaceae</taxon>
        <taxon>Mesoterricola</taxon>
    </lineage>
</organism>
<protein>
    <submittedName>
        <fullName evidence="2">Uncharacterized protein</fullName>
    </submittedName>
</protein>
<evidence type="ECO:0000313" key="3">
    <source>
        <dbReference type="Proteomes" id="UP001238179"/>
    </source>
</evidence>
<accession>A0AA48GRK3</accession>
<evidence type="ECO:0000313" key="2">
    <source>
        <dbReference type="EMBL" id="BDU74849.1"/>
    </source>
</evidence>
<dbReference type="Proteomes" id="UP001238179">
    <property type="component" value="Chromosome"/>
</dbReference>
<sequence>MPSQETGQQPARLLGVAPIIWALVGLSILLLPMLIVATGYLPLDDALRHAAKAVDGRPWSQILVLREGIMGDPNAAWHGLLRSVHLATGCGPEALVVGSVVVLCSLVLAAPLACMRAPEAWIGAWALALVTEAPLARLMLGRPFLVNMACLVAIMALWSRPGPRSAWRSGGTLLLFTLAALMHGSWYLAAVIPLAFLLAGRIQDSATLAVLWATGSVLAGILTGHPVEFLLGELIHMVHALKGTSTPGILVPELRPSGGNGLLALTCLGAVAFSLLRDPKPERLLRDPLFVLAVLCWVFGLKFRRFWADWGLPCAMLWIAFEAEPYLLRLGQRAPLRRLQLAGGICLSFLLLGSADLNARWTASLRKTYVTADVPGIGPWLPAPGGIFYAPGMDFFFETFFRNPGAPWRYMVGYEPSMMPPHDLEVFRQTIASPSPADAIQPWIRSMRPEDRLALRGLPTVPPGIQTLEWFHVGGDLWIGRKPRR</sequence>
<keyword evidence="3" id="KW-1185">Reference proteome</keyword>
<reference evidence="3" key="1">
    <citation type="journal article" date="2023" name="Int. J. Syst. Evol. Microbiol.">
        <title>Mesoterricola silvestris gen. nov., sp. nov., Mesoterricola sediminis sp. nov., Geothrix oryzae sp. nov., Geothrix edaphica sp. nov., Geothrix rubra sp. nov., and Geothrix limicola sp. nov., six novel members of Acidobacteriota isolated from soils.</title>
        <authorList>
            <person name="Itoh H."/>
            <person name="Sugisawa Y."/>
            <person name="Mise K."/>
            <person name="Xu Z."/>
            <person name="Kuniyasu M."/>
            <person name="Ushijima N."/>
            <person name="Kawano K."/>
            <person name="Kobayashi E."/>
            <person name="Shiratori Y."/>
            <person name="Masuda Y."/>
            <person name="Senoo K."/>
        </authorList>
    </citation>
    <scope>NUCLEOTIDE SEQUENCE [LARGE SCALE GENOMIC DNA]</scope>
    <source>
        <strain evidence="3">W79</strain>
    </source>
</reference>
<feature type="transmembrane region" description="Helical" evidence="1">
    <location>
        <begin position="173"/>
        <end position="199"/>
    </location>
</feature>
<feature type="transmembrane region" description="Helical" evidence="1">
    <location>
        <begin position="206"/>
        <end position="227"/>
    </location>
</feature>
<feature type="transmembrane region" description="Helical" evidence="1">
    <location>
        <begin position="20"/>
        <end position="43"/>
    </location>
</feature>
<feature type="transmembrane region" description="Helical" evidence="1">
    <location>
        <begin position="257"/>
        <end position="276"/>
    </location>
</feature>
<name>A0AA48GRK3_9BACT</name>
<keyword evidence="1" id="KW-0812">Transmembrane</keyword>
<gene>
    <name evidence="2" type="ORF">METEAL_40230</name>
</gene>
<keyword evidence="1" id="KW-0472">Membrane</keyword>
<dbReference type="AlphaFoldDB" id="A0AA48GRK3"/>
<dbReference type="KEGG" id="msil:METEAL_40230"/>
<dbReference type="RefSeq" id="WP_316413523.1">
    <property type="nucleotide sequence ID" value="NZ_AP027080.1"/>
</dbReference>
<keyword evidence="1" id="KW-1133">Transmembrane helix</keyword>
<evidence type="ECO:0000256" key="1">
    <source>
        <dbReference type="SAM" id="Phobius"/>
    </source>
</evidence>
<proteinExistence type="predicted"/>
<feature type="transmembrane region" description="Helical" evidence="1">
    <location>
        <begin position="288"/>
        <end position="304"/>
    </location>
</feature>
<dbReference type="EMBL" id="AP027080">
    <property type="protein sequence ID" value="BDU74849.1"/>
    <property type="molecule type" value="Genomic_DNA"/>
</dbReference>